<organism evidence="4 5">
    <name type="scientific">Streptomyces pyxinicus</name>
    <dbReference type="NCBI Taxonomy" id="2970331"/>
    <lineage>
        <taxon>Bacteria</taxon>
        <taxon>Bacillati</taxon>
        <taxon>Actinomycetota</taxon>
        <taxon>Actinomycetes</taxon>
        <taxon>Kitasatosporales</taxon>
        <taxon>Streptomycetaceae</taxon>
        <taxon>Streptomyces</taxon>
    </lineage>
</organism>
<proteinExistence type="predicted"/>
<dbReference type="CDD" id="cd04301">
    <property type="entry name" value="NAT_SF"/>
    <property type="match status" value="2"/>
</dbReference>
<dbReference type="InterPro" id="IPR050832">
    <property type="entry name" value="Bact_Acetyltransf"/>
</dbReference>
<evidence type="ECO:0000313" key="5">
    <source>
        <dbReference type="Proteomes" id="UP001205612"/>
    </source>
</evidence>
<dbReference type="SUPFAM" id="SSF55729">
    <property type="entry name" value="Acyl-CoA N-acyltransferases (Nat)"/>
    <property type="match status" value="2"/>
</dbReference>
<dbReference type="Pfam" id="PF13508">
    <property type="entry name" value="Acetyltransf_7"/>
    <property type="match status" value="1"/>
</dbReference>
<comment type="caution">
    <text evidence="4">The sequence shown here is derived from an EMBL/GenBank/DDBJ whole genome shotgun (WGS) entry which is preliminary data.</text>
</comment>
<reference evidence="4 5" key="1">
    <citation type="submission" date="2022-08" db="EMBL/GenBank/DDBJ databases">
        <authorList>
            <person name="Somphong A."/>
            <person name="Phongsopitanun W."/>
        </authorList>
    </citation>
    <scope>NUCLEOTIDE SEQUENCE [LARGE SCALE GENOMIC DNA]</scope>
    <source>
        <strain evidence="4 5">LP11</strain>
    </source>
</reference>
<evidence type="ECO:0000256" key="1">
    <source>
        <dbReference type="ARBA" id="ARBA00022679"/>
    </source>
</evidence>
<feature type="domain" description="N-acetyltransferase" evidence="3">
    <location>
        <begin position="12"/>
        <end position="149"/>
    </location>
</feature>
<gene>
    <name evidence="4" type="ORF">NX794_18215</name>
</gene>
<dbReference type="Pfam" id="PF00583">
    <property type="entry name" value="Acetyltransf_1"/>
    <property type="match status" value="1"/>
</dbReference>
<keyword evidence="1" id="KW-0808">Transferase</keyword>
<sequence length="300" mass="32260">MRDPCVPLPAGYQSRPATPADLPALHRLVAACEQDLLGRAVTAPGFPGPEPRSGTVLVCAPDGSPAGWGRLDARRATVHVHPGHRGRGLGRALLDWSELCARRYGADRLSQSVPDGDTAAAVLLRSRGYVPFVTEWLLEIGLPAGPEVPQAPAGITVRPFRPGDEQAAYRLAEDAFDDWQRHRTAYPEWARRTVESAAFAPAASPVALAGDEMVGVVLSSDPPGGAEGYVERVAVRHDHRGRGIARVLLRHAFRTFHRQGRSACALWTHTDTGALALYERVGMTVRHSSTVHGKALAPAR</sequence>
<dbReference type="EMBL" id="JANUGP010000012">
    <property type="protein sequence ID" value="MCS0603131.1"/>
    <property type="molecule type" value="Genomic_DNA"/>
</dbReference>
<protein>
    <submittedName>
        <fullName evidence="4">GNAT family N-acetyltransferase</fullName>
    </submittedName>
</protein>
<evidence type="ECO:0000313" key="4">
    <source>
        <dbReference type="EMBL" id="MCS0603131.1"/>
    </source>
</evidence>
<feature type="domain" description="N-acetyltransferase" evidence="3">
    <location>
        <begin position="155"/>
        <end position="300"/>
    </location>
</feature>
<accession>A0ABT2B3P9</accession>
<dbReference type="RefSeq" id="WP_258779611.1">
    <property type="nucleotide sequence ID" value="NZ_JANUGP010000012.1"/>
</dbReference>
<keyword evidence="2" id="KW-0012">Acyltransferase</keyword>
<dbReference type="InterPro" id="IPR016181">
    <property type="entry name" value="Acyl_CoA_acyltransferase"/>
</dbReference>
<evidence type="ECO:0000256" key="2">
    <source>
        <dbReference type="ARBA" id="ARBA00023315"/>
    </source>
</evidence>
<dbReference type="PANTHER" id="PTHR43877">
    <property type="entry name" value="AMINOALKYLPHOSPHONATE N-ACETYLTRANSFERASE-RELATED-RELATED"/>
    <property type="match status" value="1"/>
</dbReference>
<keyword evidence="5" id="KW-1185">Reference proteome</keyword>
<name>A0ABT2B3P9_9ACTN</name>
<dbReference type="PROSITE" id="PS51186">
    <property type="entry name" value="GNAT"/>
    <property type="match status" value="2"/>
</dbReference>
<dbReference type="Proteomes" id="UP001205612">
    <property type="component" value="Unassembled WGS sequence"/>
</dbReference>
<evidence type="ECO:0000259" key="3">
    <source>
        <dbReference type="PROSITE" id="PS51186"/>
    </source>
</evidence>
<dbReference type="Gene3D" id="3.40.630.30">
    <property type="match status" value="1"/>
</dbReference>
<dbReference type="InterPro" id="IPR000182">
    <property type="entry name" value="GNAT_dom"/>
</dbReference>